<evidence type="ECO:0000256" key="3">
    <source>
        <dbReference type="ARBA" id="ARBA00022723"/>
    </source>
</evidence>
<proteinExistence type="predicted"/>
<dbReference type="InterPro" id="IPR051198">
    <property type="entry name" value="BchE-like"/>
</dbReference>
<comment type="caution">
    <text evidence="7">The sequence shown here is derived from an EMBL/GenBank/DDBJ whole genome shotgun (WGS) entry which is preliminary data.</text>
</comment>
<keyword evidence="4" id="KW-0408">Iron</keyword>
<organism evidence="7 8">
    <name type="scientific">Agathobacter rectalis</name>
    <dbReference type="NCBI Taxonomy" id="39491"/>
    <lineage>
        <taxon>Bacteria</taxon>
        <taxon>Bacillati</taxon>
        <taxon>Bacillota</taxon>
        <taxon>Clostridia</taxon>
        <taxon>Lachnospirales</taxon>
        <taxon>Lachnospiraceae</taxon>
        <taxon>Agathobacter</taxon>
    </lineage>
</organism>
<evidence type="ECO:0000256" key="2">
    <source>
        <dbReference type="ARBA" id="ARBA00022691"/>
    </source>
</evidence>
<evidence type="ECO:0000313" key="7">
    <source>
        <dbReference type="EMBL" id="RHC34120.1"/>
    </source>
</evidence>
<dbReference type="Proteomes" id="UP000286104">
    <property type="component" value="Unassembled WGS sequence"/>
</dbReference>
<dbReference type="GO" id="GO:0046872">
    <property type="term" value="F:metal ion binding"/>
    <property type="evidence" value="ECO:0007669"/>
    <property type="project" value="UniProtKB-KW"/>
</dbReference>
<keyword evidence="2" id="KW-0949">S-adenosyl-L-methionine</keyword>
<dbReference type="Pfam" id="PF04055">
    <property type="entry name" value="Radical_SAM"/>
    <property type="match status" value="1"/>
</dbReference>
<dbReference type="InterPro" id="IPR007197">
    <property type="entry name" value="rSAM"/>
</dbReference>
<dbReference type="CDD" id="cd01335">
    <property type="entry name" value="Radical_SAM"/>
    <property type="match status" value="1"/>
</dbReference>
<reference evidence="7 8" key="1">
    <citation type="submission" date="2018-08" db="EMBL/GenBank/DDBJ databases">
        <title>A genome reference for cultivated species of the human gut microbiota.</title>
        <authorList>
            <person name="Zou Y."/>
            <person name="Xue W."/>
            <person name="Luo G."/>
        </authorList>
    </citation>
    <scope>NUCLEOTIDE SEQUENCE [LARGE SCALE GENOMIC DNA]</scope>
    <source>
        <strain evidence="7 8">AM36-3AA</strain>
    </source>
</reference>
<name>A0A413ZWT5_9FIRM</name>
<dbReference type="GO" id="GO:0051536">
    <property type="term" value="F:iron-sulfur cluster binding"/>
    <property type="evidence" value="ECO:0007669"/>
    <property type="project" value="UniProtKB-KW"/>
</dbReference>
<dbReference type="RefSeq" id="WP_118390439.1">
    <property type="nucleotide sequence ID" value="NZ_QSHU01000045.1"/>
</dbReference>
<dbReference type="SFLD" id="SFLDS00029">
    <property type="entry name" value="Radical_SAM"/>
    <property type="match status" value="1"/>
</dbReference>
<keyword evidence="3" id="KW-0479">Metal-binding</keyword>
<feature type="domain" description="Elp3/MiaA/NifB-like radical SAM core" evidence="6">
    <location>
        <begin position="171"/>
        <end position="398"/>
    </location>
</feature>
<dbReference type="InterPro" id="IPR058240">
    <property type="entry name" value="rSAM_sf"/>
</dbReference>
<dbReference type="EMBL" id="QSHU01000045">
    <property type="protein sequence ID" value="RHC34120.1"/>
    <property type="molecule type" value="Genomic_DNA"/>
</dbReference>
<dbReference type="SUPFAM" id="SSF102114">
    <property type="entry name" value="Radical SAM enzymes"/>
    <property type="match status" value="1"/>
</dbReference>
<dbReference type="PANTHER" id="PTHR43409">
    <property type="entry name" value="ANAEROBIC MAGNESIUM-PROTOPORPHYRIN IX MONOMETHYL ESTER CYCLASE-RELATED"/>
    <property type="match status" value="1"/>
</dbReference>
<accession>A0A413ZWT5</accession>
<dbReference type="AlphaFoldDB" id="A0A413ZWT5"/>
<evidence type="ECO:0000256" key="5">
    <source>
        <dbReference type="ARBA" id="ARBA00023014"/>
    </source>
</evidence>
<sequence>MKRVVAIACGLKEPKKDYSIISKRNLYLNYGLLGLCTLLKQQGYEVEQFQGEYWKPYELIEKINDTEFRLDSIEYPVIISIVSFLSLQWCQEITRILKVEYGLKCIVGGKYVVDGNIEWLKRKLPYVDLFIEGAGERKIVHALSNIESNGLEYFGYYNRLDYSLLSDYKLYNPSIELARGCGRGCAYCADGNKKKSSVKDANSVIDELHFVEQTYDYEDFNIYFQMATFQVEDRWIELYRRRMCEFDKIFYWRCTSRIDALDLKSIPKLGQIGMRVLDLGLESASHRQLKLMKKTTNPKDYLQKAEEILHVAYESGIWVKLNVLLTAGETYETLTETMQWLDKNRKYIKGISANCETIYGPYNHLLESLKPFGATYVCNSDLEEKGYSYINLSDEINYDLAKTLAKDISRTIMTADDYYDLKKYGYFPRDYSRKQFLIDLNDLNQEELPFKIYKGG</sequence>
<evidence type="ECO:0000256" key="4">
    <source>
        <dbReference type="ARBA" id="ARBA00023004"/>
    </source>
</evidence>
<gene>
    <name evidence="7" type="ORF">DW848_16420</name>
</gene>
<dbReference type="SFLD" id="SFLDG01082">
    <property type="entry name" value="B12-binding_domain_containing"/>
    <property type="match status" value="1"/>
</dbReference>
<keyword evidence="5" id="KW-0411">Iron-sulfur</keyword>
<evidence type="ECO:0000259" key="6">
    <source>
        <dbReference type="SMART" id="SM00729"/>
    </source>
</evidence>
<dbReference type="GO" id="GO:0003824">
    <property type="term" value="F:catalytic activity"/>
    <property type="evidence" value="ECO:0007669"/>
    <property type="project" value="InterPro"/>
</dbReference>
<evidence type="ECO:0000256" key="1">
    <source>
        <dbReference type="ARBA" id="ARBA00001966"/>
    </source>
</evidence>
<comment type="cofactor">
    <cofactor evidence="1">
        <name>[4Fe-4S] cluster</name>
        <dbReference type="ChEBI" id="CHEBI:49883"/>
    </cofactor>
</comment>
<dbReference type="InterPro" id="IPR006638">
    <property type="entry name" value="Elp3/MiaA/NifB-like_rSAM"/>
</dbReference>
<evidence type="ECO:0000313" key="8">
    <source>
        <dbReference type="Proteomes" id="UP000286104"/>
    </source>
</evidence>
<dbReference type="Gene3D" id="3.80.30.20">
    <property type="entry name" value="tm_1862 like domain"/>
    <property type="match status" value="1"/>
</dbReference>
<protein>
    <submittedName>
        <fullName evidence="7">Radical SAM protein</fullName>
    </submittedName>
</protein>
<dbReference type="SMART" id="SM00729">
    <property type="entry name" value="Elp3"/>
    <property type="match status" value="1"/>
</dbReference>
<dbReference type="InterPro" id="IPR023404">
    <property type="entry name" value="rSAM_horseshoe"/>
</dbReference>